<evidence type="ECO:0000313" key="4">
    <source>
        <dbReference type="EMBL" id="AQS50626.1"/>
    </source>
</evidence>
<dbReference type="OrthoDB" id="9796575at2"/>
<dbReference type="InterPro" id="IPR037021">
    <property type="entry name" value="RnfH_sf"/>
</dbReference>
<reference evidence="4 6" key="1">
    <citation type="submission" date="2017-01" db="EMBL/GenBank/DDBJ databases">
        <title>Complete Genome Sequence of Paenalcaligenes hominis, Isolated from a paraplegic Patient with neurogenic bladder.</title>
        <authorList>
            <person name="Mukhopadhyay R."/>
            <person name="Joaquin J."/>
            <person name="Hogue R."/>
            <person name="Kilaru A."/>
            <person name="Jospin G."/>
            <person name="Mars K."/>
            <person name="Eisen J.A."/>
            <person name="Chaturvedi V."/>
        </authorList>
    </citation>
    <scope>NUCLEOTIDE SEQUENCE [LARGE SCALE GENOMIC DNA]</scope>
    <source>
        <strain evidence="4 6">15S00501</strain>
    </source>
</reference>
<protein>
    <recommendedName>
        <fullName evidence="2">UPF0125 protein K8U84_00650</fullName>
    </recommendedName>
</protein>
<comment type="similarity">
    <text evidence="1 2">Belongs to the UPF0125 (RnfH) family.</text>
</comment>
<feature type="region of interest" description="Disordered" evidence="3">
    <location>
        <begin position="80"/>
        <end position="112"/>
    </location>
</feature>
<sequence length="112" mass="12548">MITIEIVFAAKNTLWQHTLSVPAHSTAQDALQSSGLYDAHPEAIGLAMGLFGELCQPQTELRNGDRLEVYRDLVFDPMESRRRRAAHRSQTQSQSKTRRKPSIAASMILNRG</sequence>
<dbReference type="HAMAP" id="MF_00460">
    <property type="entry name" value="UPF0125_RnfH"/>
    <property type="match status" value="1"/>
</dbReference>
<dbReference type="STRING" id="643674.PAEH1_01985"/>
<dbReference type="PANTHER" id="PTHR37483:SF1">
    <property type="entry name" value="UPF0125 PROTEIN RATB"/>
    <property type="match status" value="1"/>
</dbReference>
<organism evidence="4 6">
    <name type="scientific">Paenalcaligenes hominis</name>
    <dbReference type="NCBI Taxonomy" id="643674"/>
    <lineage>
        <taxon>Bacteria</taxon>
        <taxon>Pseudomonadati</taxon>
        <taxon>Pseudomonadota</taxon>
        <taxon>Betaproteobacteria</taxon>
        <taxon>Burkholderiales</taxon>
        <taxon>Alcaligenaceae</taxon>
        <taxon>Paenalcaligenes</taxon>
    </lineage>
</organism>
<dbReference type="InterPro" id="IPR016155">
    <property type="entry name" value="Mopterin_synth/thiamin_S_b"/>
</dbReference>
<dbReference type="AlphaFoldDB" id="A0A1U9JXZ4"/>
<reference evidence="5" key="2">
    <citation type="journal article" date="2021" name="PeerJ">
        <title>Extensive microbial diversity within the chicken gut microbiome revealed by metagenomics and culture.</title>
        <authorList>
            <person name="Gilroy R."/>
            <person name="Ravi A."/>
            <person name="Getino M."/>
            <person name="Pursley I."/>
            <person name="Horton D.L."/>
            <person name="Alikhan N.F."/>
            <person name="Baker D."/>
            <person name="Gharbi K."/>
            <person name="Hall N."/>
            <person name="Watson M."/>
            <person name="Adriaenssens E.M."/>
            <person name="Foster-Nyarko E."/>
            <person name="Jarju S."/>
            <person name="Secka A."/>
            <person name="Antonio M."/>
            <person name="Oren A."/>
            <person name="Chaudhuri R.R."/>
            <person name="La Ragione R."/>
            <person name="Hildebrand F."/>
            <person name="Pallen M.J."/>
        </authorList>
    </citation>
    <scope>NUCLEOTIDE SEQUENCE</scope>
    <source>
        <strain evidence="5">CHK175-13533</strain>
    </source>
</reference>
<dbReference type="EMBL" id="CP019697">
    <property type="protein sequence ID" value="AQS50626.1"/>
    <property type="molecule type" value="Genomic_DNA"/>
</dbReference>
<proteinExistence type="inferred from homology"/>
<evidence type="ECO:0000313" key="5">
    <source>
        <dbReference type="EMBL" id="HJH23045.1"/>
    </source>
</evidence>
<dbReference type="InterPro" id="IPR005346">
    <property type="entry name" value="RnfH"/>
</dbReference>
<gene>
    <name evidence="5" type="ORF">K8U84_00650</name>
    <name evidence="4" type="ORF">PAEH1_01985</name>
</gene>
<accession>A0A1U9JXZ4</accession>
<dbReference type="Proteomes" id="UP000189369">
    <property type="component" value="Chromosome"/>
</dbReference>
<dbReference type="Proteomes" id="UP000700248">
    <property type="component" value="Unassembled WGS sequence"/>
</dbReference>
<dbReference type="KEGG" id="phn:PAEH1_01985"/>
<dbReference type="PANTHER" id="PTHR37483">
    <property type="entry name" value="UPF0125 PROTEIN RATB"/>
    <property type="match status" value="1"/>
</dbReference>
<dbReference type="Gene3D" id="3.10.20.280">
    <property type="entry name" value="RnfH-like"/>
    <property type="match status" value="1"/>
</dbReference>
<dbReference type="RefSeq" id="WP_077733171.1">
    <property type="nucleotide sequence ID" value="NZ_DYTQ01000008.1"/>
</dbReference>
<dbReference type="SUPFAM" id="SSF54285">
    <property type="entry name" value="MoaD/ThiS"/>
    <property type="match status" value="1"/>
</dbReference>
<reference evidence="5" key="3">
    <citation type="submission" date="2021-09" db="EMBL/GenBank/DDBJ databases">
        <authorList>
            <person name="Gilroy R."/>
        </authorList>
    </citation>
    <scope>NUCLEOTIDE SEQUENCE</scope>
    <source>
        <strain evidence="5">CHK175-13533</strain>
    </source>
</reference>
<evidence type="ECO:0000256" key="3">
    <source>
        <dbReference type="SAM" id="MobiDB-lite"/>
    </source>
</evidence>
<name>A0A1U9JXZ4_9BURK</name>
<evidence type="ECO:0000313" key="6">
    <source>
        <dbReference type="Proteomes" id="UP000189369"/>
    </source>
</evidence>
<dbReference type="EMBL" id="DYTQ01000008">
    <property type="protein sequence ID" value="HJH23045.1"/>
    <property type="molecule type" value="Genomic_DNA"/>
</dbReference>
<evidence type="ECO:0000256" key="1">
    <source>
        <dbReference type="ARBA" id="ARBA00010645"/>
    </source>
</evidence>
<dbReference type="Pfam" id="PF03658">
    <property type="entry name" value="Ub-RnfH"/>
    <property type="match status" value="1"/>
</dbReference>
<evidence type="ECO:0000256" key="2">
    <source>
        <dbReference type="HAMAP-Rule" id="MF_00460"/>
    </source>
</evidence>